<dbReference type="PROSITE" id="PS51898">
    <property type="entry name" value="TYR_RECOMBINASE"/>
    <property type="match status" value="1"/>
</dbReference>
<evidence type="ECO:0000313" key="9">
    <source>
        <dbReference type="Proteomes" id="UP000254634"/>
    </source>
</evidence>
<accession>A0A380L0N7</accession>
<dbReference type="PROSITE" id="PS51900">
    <property type="entry name" value="CB"/>
    <property type="match status" value="1"/>
</dbReference>
<dbReference type="SUPFAM" id="SSF56349">
    <property type="entry name" value="DNA breaking-rejoining enzymes"/>
    <property type="match status" value="1"/>
</dbReference>
<organism evidence="8 9">
    <name type="scientific">Streptococcus massiliensis</name>
    <dbReference type="NCBI Taxonomy" id="313439"/>
    <lineage>
        <taxon>Bacteria</taxon>
        <taxon>Bacillati</taxon>
        <taxon>Bacillota</taxon>
        <taxon>Bacilli</taxon>
        <taxon>Lactobacillales</taxon>
        <taxon>Streptococcaceae</taxon>
        <taxon>Streptococcus</taxon>
    </lineage>
</organism>
<dbReference type="Pfam" id="PF02899">
    <property type="entry name" value="Phage_int_SAM_1"/>
    <property type="match status" value="1"/>
</dbReference>
<dbReference type="EMBL" id="UHFR01000005">
    <property type="protein sequence ID" value="SUN76766.1"/>
    <property type="molecule type" value="Genomic_DNA"/>
</dbReference>
<dbReference type="InterPro" id="IPR010998">
    <property type="entry name" value="Integrase_recombinase_N"/>
</dbReference>
<dbReference type="Gene3D" id="1.10.443.10">
    <property type="entry name" value="Intergrase catalytic core"/>
    <property type="match status" value="1"/>
</dbReference>
<dbReference type="InterPro" id="IPR044068">
    <property type="entry name" value="CB"/>
</dbReference>
<proteinExistence type="inferred from homology"/>
<feature type="domain" description="Core-binding (CB)" evidence="7">
    <location>
        <begin position="9"/>
        <end position="98"/>
    </location>
</feature>
<dbReference type="OrthoDB" id="9801717at2"/>
<evidence type="ECO:0000256" key="5">
    <source>
        <dbReference type="PROSITE-ProRule" id="PRU01248"/>
    </source>
</evidence>
<dbReference type="InterPro" id="IPR004107">
    <property type="entry name" value="Integrase_SAM-like_N"/>
</dbReference>
<keyword evidence="2" id="KW-0229">DNA integration</keyword>
<dbReference type="InterPro" id="IPR011010">
    <property type="entry name" value="DNA_brk_join_enz"/>
</dbReference>
<keyword evidence="4" id="KW-0233">DNA recombination</keyword>
<dbReference type="Gene3D" id="1.10.150.130">
    <property type="match status" value="1"/>
</dbReference>
<name>A0A380L0N7_9STRE</name>
<dbReference type="GO" id="GO:0006310">
    <property type="term" value="P:DNA recombination"/>
    <property type="evidence" value="ECO:0007669"/>
    <property type="project" value="UniProtKB-KW"/>
</dbReference>
<evidence type="ECO:0000256" key="1">
    <source>
        <dbReference type="ARBA" id="ARBA00008857"/>
    </source>
</evidence>
<keyword evidence="9" id="KW-1185">Reference proteome</keyword>
<dbReference type="Pfam" id="PF00589">
    <property type="entry name" value="Phage_integrase"/>
    <property type="match status" value="1"/>
</dbReference>
<evidence type="ECO:0000313" key="8">
    <source>
        <dbReference type="EMBL" id="SUN76766.1"/>
    </source>
</evidence>
<dbReference type="Proteomes" id="UP000254634">
    <property type="component" value="Unassembled WGS sequence"/>
</dbReference>
<dbReference type="PANTHER" id="PTHR30349:SF41">
    <property type="entry name" value="INTEGRASE_RECOMBINASE PROTEIN MJ0367-RELATED"/>
    <property type="match status" value="1"/>
</dbReference>
<evidence type="ECO:0000259" key="6">
    <source>
        <dbReference type="PROSITE" id="PS51898"/>
    </source>
</evidence>
<reference evidence="8" key="1">
    <citation type="submission" date="2018-06" db="EMBL/GenBank/DDBJ databases">
        <authorList>
            <consortium name="Pathogen Informatics"/>
            <person name="Doyle S."/>
        </authorList>
    </citation>
    <scope>NUCLEOTIDE SEQUENCE [LARGE SCALE GENOMIC DNA]</scope>
    <source>
        <strain evidence="8">NCTC13765</strain>
    </source>
</reference>
<sequence>MSKNKQQKAMFFSYVKDFFNDMRIELKSERTVNTYRESLNSFRMYLLEKYSKQVDSITFDFVTDPLIREYIGWVAENNSIGTRNVRLAALKSYVKYIASKNIELVPLQISLSTLKSKTVRPKKHNWLGKEQVLLLLEQPLRTRIGIRDRFIILFLFSTGARLNEMLSVKVKDVVMEDNYPYVCLTGKGNKPRIVPVSESAFVENFNYYCELFHPENNQEEYLFYTTIHGRLNPMSEDNVQRILKKYGDSARKTDSSIPSVHPHLLRHSYGAQMYRLGLSLPEIAKLLGHEFISTTEIYAETDIEMVAEALRKMIGTQPSRKWDSLSEDEKLKLLGLK</sequence>
<dbReference type="GO" id="GO:0015074">
    <property type="term" value="P:DNA integration"/>
    <property type="evidence" value="ECO:0007669"/>
    <property type="project" value="UniProtKB-KW"/>
</dbReference>
<comment type="similarity">
    <text evidence="1">Belongs to the 'phage' integrase family.</text>
</comment>
<feature type="domain" description="Tyr recombinase" evidence="6">
    <location>
        <begin position="122"/>
        <end position="311"/>
    </location>
</feature>
<dbReference type="AlphaFoldDB" id="A0A380L0N7"/>
<dbReference type="GO" id="GO:0003677">
    <property type="term" value="F:DNA binding"/>
    <property type="evidence" value="ECO:0007669"/>
    <property type="project" value="UniProtKB-UniRule"/>
</dbReference>
<dbReference type="RefSeq" id="WP_018370694.1">
    <property type="nucleotide sequence ID" value="NZ_UHFR01000005.1"/>
</dbReference>
<dbReference type="InterPro" id="IPR050090">
    <property type="entry name" value="Tyrosine_recombinase_XerCD"/>
</dbReference>
<dbReference type="PANTHER" id="PTHR30349">
    <property type="entry name" value="PHAGE INTEGRASE-RELATED"/>
    <property type="match status" value="1"/>
</dbReference>
<evidence type="ECO:0000256" key="2">
    <source>
        <dbReference type="ARBA" id="ARBA00022908"/>
    </source>
</evidence>
<dbReference type="InterPro" id="IPR013762">
    <property type="entry name" value="Integrase-like_cat_sf"/>
</dbReference>
<keyword evidence="3 5" id="KW-0238">DNA-binding</keyword>
<gene>
    <name evidence="8" type="primary">xerD_4</name>
    <name evidence="8" type="ORF">NCTC13765_01266</name>
</gene>
<dbReference type="STRING" id="1123307.GCA_000380065_00004"/>
<evidence type="ECO:0000259" key="7">
    <source>
        <dbReference type="PROSITE" id="PS51900"/>
    </source>
</evidence>
<dbReference type="InterPro" id="IPR002104">
    <property type="entry name" value="Integrase_catalytic"/>
</dbReference>
<evidence type="ECO:0000256" key="4">
    <source>
        <dbReference type="ARBA" id="ARBA00023172"/>
    </source>
</evidence>
<protein>
    <submittedName>
        <fullName evidence="8">Integrase/recombinase, phage integrase family</fullName>
    </submittedName>
</protein>
<evidence type="ECO:0000256" key="3">
    <source>
        <dbReference type="ARBA" id="ARBA00023125"/>
    </source>
</evidence>